<reference evidence="2" key="1">
    <citation type="submission" date="2023-08" db="EMBL/GenBank/DDBJ databases">
        <authorList>
            <person name="Chen Y."/>
            <person name="Shah S."/>
            <person name="Dougan E. K."/>
            <person name="Thang M."/>
            <person name="Chan C."/>
        </authorList>
    </citation>
    <scope>NUCLEOTIDE SEQUENCE</scope>
</reference>
<keyword evidence="3" id="KW-1185">Reference proteome</keyword>
<organism evidence="2 3">
    <name type="scientific">Effrenium voratum</name>
    <dbReference type="NCBI Taxonomy" id="2562239"/>
    <lineage>
        <taxon>Eukaryota</taxon>
        <taxon>Sar</taxon>
        <taxon>Alveolata</taxon>
        <taxon>Dinophyceae</taxon>
        <taxon>Suessiales</taxon>
        <taxon>Symbiodiniaceae</taxon>
        <taxon>Effrenium</taxon>
    </lineage>
</organism>
<keyword evidence="1" id="KW-0812">Transmembrane</keyword>
<feature type="transmembrane region" description="Helical" evidence="1">
    <location>
        <begin position="149"/>
        <end position="173"/>
    </location>
</feature>
<evidence type="ECO:0000313" key="3">
    <source>
        <dbReference type="Proteomes" id="UP001178507"/>
    </source>
</evidence>
<evidence type="ECO:0000256" key="1">
    <source>
        <dbReference type="SAM" id="Phobius"/>
    </source>
</evidence>
<comment type="caution">
    <text evidence="2">The sequence shown here is derived from an EMBL/GenBank/DDBJ whole genome shotgun (WGS) entry which is preliminary data.</text>
</comment>
<dbReference type="AlphaFoldDB" id="A0AA36I119"/>
<accession>A0AA36I119</accession>
<dbReference type="Proteomes" id="UP001178507">
    <property type="component" value="Unassembled WGS sequence"/>
</dbReference>
<gene>
    <name evidence="2" type="ORF">EVOR1521_LOCUS7341</name>
</gene>
<proteinExistence type="predicted"/>
<feature type="transmembrane region" description="Helical" evidence="1">
    <location>
        <begin position="107"/>
        <end position="128"/>
    </location>
</feature>
<keyword evidence="1" id="KW-0472">Membrane</keyword>
<keyword evidence="1" id="KW-1133">Transmembrane helix</keyword>
<name>A0AA36I119_9DINO</name>
<feature type="transmembrane region" description="Helical" evidence="1">
    <location>
        <begin position="30"/>
        <end position="58"/>
    </location>
</feature>
<feature type="transmembrane region" description="Helical" evidence="1">
    <location>
        <begin position="290"/>
        <end position="309"/>
    </location>
</feature>
<feature type="transmembrane region" description="Helical" evidence="1">
    <location>
        <begin position="185"/>
        <end position="206"/>
    </location>
</feature>
<feature type="transmembrane region" description="Helical" evidence="1">
    <location>
        <begin position="218"/>
        <end position="241"/>
    </location>
</feature>
<protein>
    <submittedName>
        <fullName evidence="2">Uncharacterized protein</fullName>
    </submittedName>
</protein>
<dbReference type="EMBL" id="CAUJNA010000582">
    <property type="protein sequence ID" value="CAJ1378964.1"/>
    <property type="molecule type" value="Genomic_DNA"/>
</dbReference>
<feature type="transmembrane region" description="Helical" evidence="1">
    <location>
        <begin position="70"/>
        <end position="87"/>
    </location>
</feature>
<sequence length="323" mass="36931">MSGTDVHFFCDIPEGHVEGHEGPLWTPWAIGWWVTLFSIATFNIAMYAALTFCYYSSFSTDAAVKAYQQFMKNVCAPYVFVCAYRSYMPAQYPLRYVWFDTPLSSILLVRSLAAVAEMCFIAQIAKALSFIENQVNDTNQRWGNFYHSFCQASAVAMVIIIFVAQCFSFAGTITKNNLWYACEEFNWGLAFAVGMPFFFVLSYQVFQLRKETETPWTCSCNAMVYAVGMSAFCLGYVPYMFVIDAPEYWQRYQDQLAEGFEFLGFWDGVKNAAFVRHHTHLEEVWQYATVWQTAYFSAAVWLSLLLALAPKLEVASTFKSLLG</sequence>
<evidence type="ECO:0000313" key="2">
    <source>
        <dbReference type="EMBL" id="CAJ1378964.1"/>
    </source>
</evidence>